<keyword evidence="3" id="KW-1185">Reference proteome</keyword>
<dbReference type="AlphaFoldDB" id="F4Q2I2"/>
<protein>
    <submittedName>
        <fullName evidence="2">Uncharacterized protein</fullName>
    </submittedName>
</protein>
<evidence type="ECO:0000313" key="2">
    <source>
        <dbReference type="EMBL" id="EGG16661.1"/>
    </source>
</evidence>
<feature type="chain" id="PRO_5003316034" evidence="1">
    <location>
        <begin position="21"/>
        <end position="131"/>
    </location>
</feature>
<dbReference type="KEGG" id="dfa:DFA_07639"/>
<accession>F4Q2I2</accession>
<dbReference type="Proteomes" id="UP000007797">
    <property type="component" value="Unassembled WGS sequence"/>
</dbReference>
<dbReference type="RefSeq" id="XP_004355135.1">
    <property type="nucleotide sequence ID" value="XM_004355083.1"/>
</dbReference>
<reference evidence="3" key="1">
    <citation type="journal article" date="2011" name="Genome Res.">
        <title>Phylogeny-wide analysis of social amoeba genomes highlights ancient origins for complex intercellular communication.</title>
        <authorList>
            <person name="Heidel A.J."/>
            <person name="Lawal H.M."/>
            <person name="Felder M."/>
            <person name="Schilde C."/>
            <person name="Helps N.R."/>
            <person name="Tunggal B."/>
            <person name="Rivero F."/>
            <person name="John U."/>
            <person name="Schleicher M."/>
            <person name="Eichinger L."/>
            <person name="Platzer M."/>
            <person name="Noegel A.A."/>
            <person name="Schaap P."/>
            <person name="Gloeckner G."/>
        </authorList>
    </citation>
    <scope>NUCLEOTIDE SEQUENCE [LARGE SCALE GENOMIC DNA]</scope>
    <source>
        <strain evidence="3">SH3</strain>
    </source>
</reference>
<keyword evidence="1" id="KW-0732">Signal</keyword>
<evidence type="ECO:0000313" key="3">
    <source>
        <dbReference type="Proteomes" id="UP000007797"/>
    </source>
</evidence>
<feature type="signal peptide" evidence="1">
    <location>
        <begin position="1"/>
        <end position="20"/>
    </location>
</feature>
<sequence length="131" mass="15564">MFKILIFLYLLLVIIPLHSSEKFPFEKYLADKILFRQSFFDHDSETVLNFCEINGKRRGKGIQRGFVFLSKGSNIYVQDQIGLKDQGFKKRYREDFKTGQDKFKIYNYDPTKPMDDKIDFKNGKLIVDFVK</sequence>
<dbReference type="GeneID" id="14868697"/>
<proteinExistence type="predicted"/>
<dbReference type="EMBL" id="GL883021">
    <property type="protein sequence ID" value="EGG16661.1"/>
    <property type="molecule type" value="Genomic_DNA"/>
</dbReference>
<evidence type="ECO:0000256" key="1">
    <source>
        <dbReference type="SAM" id="SignalP"/>
    </source>
</evidence>
<name>F4Q2I2_CACFS</name>
<gene>
    <name evidence="2" type="ORF">DFA_07639</name>
</gene>
<organism evidence="2 3">
    <name type="scientific">Cavenderia fasciculata</name>
    <name type="common">Slime mold</name>
    <name type="synonym">Dictyostelium fasciculatum</name>
    <dbReference type="NCBI Taxonomy" id="261658"/>
    <lineage>
        <taxon>Eukaryota</taxon>
        <taxon>Amoebozoa</taxon>
        <taxon>Evosea</taxon>
        <taxon>Eumycetozoa</taxon>
        <taxon>Dictyostelia</taxon>
        <taxon>Acytosteliales</taxon>
        <taxon>Cavenderiaceae</taxon>
        <taxon>Cavenderia</taxon>
    </lineage>
</organism>